<evidence type="ECO:0000259" key="2">
    <source>
        <dbReference type="Pfam" id="PF04424"/>
    </source>
</evidence>
<dbReference type="Pfam" id="PF04424">
    <property type="entry name" value="MINDY_DUB"/>
    <property type="match status" value="1"/>
</dbReference>
<dbReference type="PANTHER" id="PTHR18063:SF6">
    <property type="entry name" value="UBIQUITIN CARBOXYL-TERMINAL HYDROLASE"/>
    <property type="match status" value="1"/>
</dbReference>
<dbReference type="GO" id="GO:0071944">
    <property type="term" value="C:cell periphery"/>
    <property type="evidence" value="ECO:0007669"/>
    <property type="project" value="TreeGrafter"/>
</dbReference>
<dbReference type="EMBL" id="JAKCXM010000035">
    <property type="protein sequence ID" value="KAJ0406196.1"/>
    <property type="molecule type" value="Genomic_DNA"/>
</dbReference>
<feature type="compositionally biased region" description="Basic and acidic residues" evidence="1">
    <location>
        <begin position="228"/>
        <end position="241"/>
    </location>
</feature>
<sequence>MEDLYAIKRVAFLGSPVSYICQNSNGPCPLLAISNVLLLRGHISLDDKLQDGAIAAAELLEIVRQRIVAANPPLPEDRDALERLSQQKTLDDVLQLLPSLLVGLDVNVRFHSVTDFEYNVGSAVFDMLDMSLVHGWLLDQQDEATLRVVGNKSYNELIERLVDFRAVMATEAETETEAEQQGAAETTERSELPEPLAISSLRIDLPPPPSSPPSARSPSKTSPSPSKKTVETMKRERKLSDADATTAATALLEEGPVLEEFFASSASQLTYYGLVKLHEDVRERQLCVFFRNNHFATLFKFEGALYLLVTDAGYLDEPTVVWERLNEIDGDTEYFDDAFRPLNAQATRQQTLLSEQERRRALDSSEPLEDDDRTPTQSEMPSQASDEDPDFLLALRLQQEEEEARAKEMQTAAAAQRLASPARAGPTVASVTQPAPYDYDSRPPSQGDASRSESEGLVINANGEVLMSEEELKAQREAALYYQQLQQQQRQQSRSAPPSRSGTPASAGARRQSSDCSVM</sequence>
<dbReference type="Proteomes" id="UP001209570">
    <property type="component" value="Unassembled WGS sequence"/>
</dbReference>
<feature type="compositionally biased region" description="Low complexity" evidence="1">
    <location>
        <begin position="213"/>
        <end position="227"/>
    </location>
</feature>
<dbReference type="InterPro" id="IPR007518">
    <property type="entry name" value="MINDY"/>
</dbReference>
<name>A0AAD5M6D8_PYTIN</name>
<dbReference type="GO" id="GO:1990380">
    <property type="term" value="F:K48-linked deubiquitinase activity"/>
    <property type="evidence" value="ECO:0007669"/>
    <property type="project" value="InterPro"/>
</dbReference>
<feature type="region of interest" description="Disordered" evidence="1">
    <location>
        <begin position="483"/>
        <end position="519"/>
    </location>
</feature>
<dbReference type="PANTHER" id="PTHR18063">
    <property type="entry name" value="NF-E2 INDUCIBLE PROTEIN"/>
    <property type="match status" value="1"/>
</dbReference>
<gene>
    <name evidence="3" type="ORF">P43SY_000380</name>
</gene>
<dbReference type="InterPro" id="IPR033979">
    <property type="entry name" value="MINDY_domain"/>
</dbReference>
<keyword evidence="4" id="KW-1185">Reference proteome</keyword>
<feature type="compositionally biased region" description="Low complexity" evidence="1">
    <location>
        <begin position="483"/>
        <end position="501"/>
    </location>
</feature>
<evidence type="ECO:0000256" key="1">
    <source>
        <dbReference type="SAM" id="MobiDB-lite"/>
    </source>
</evidence>
<organism evidence="3 4">
    <name type="scientific">Pythium insidiosum</name>
    <name type="common">Pythiosis disease agent</name>
    <dbReference type="NCBI Taxonomy" id="114742"/>
    <lineage>
        <taxon>Eukaryota</taxon>
        <taxon>Sar</taxon>
        <taxon>Stramenopiles</taxon>
        <taxon>Oomycota</taxon>
        <taxon>Peronosporomycetes</taxon>
        <taxon>Pythiales</taxon>
        <taxon>Pythiaceae</taxon>
        <taxon>Pythium</taxon>
    </lineage>
</organism>
<comment type="caution">
    <text evidence="3">The sequence shown here is derived from an EMBL/GenBank/DDBJ whole genome shotgun (WGS) entry which is preliminary data.</text>
</comment>
<evidence type="ECO:0000313" key="3">
    <source>
        <dbReference type="EMBL" id="KAJ0406196.1"/>
    </source>
</evidence>
<protein>
    <recommendedName>
        <fullName evidence="2">MINDY deubiquitinase domain-containing protein</fullName>
    </recommendedName>
</protein>
<feature type="domain" description="MINDY deubiquitinase" evidence="2">
    <location>
        <begin position="4"/>
        <end position="339"/>
    </location>
</feature>
<dbReference type="GO" id="GO:0005829">
    <property type="term" value="C:cytosol"/>
    <property type="evidence" value="ECO:0007669"/>
    <property type="project" value="TreeGrafter"/>
</dbReference>
<dbReference type="GO" id="GO:0071108">
    <property type="term" value="P:protein K48-linked deubiquitination"/>
    <property type="evidence" value="ECO:0007669"/>
    <property type="project" value="TreeGrafter"/>
</dbReference>
<feature type="compositionally biased region" description="Polar residues" evidence="1">
    <location>
        <begin position="375"/>
        <end position="384"/>
    </location>
</feature>
<evidence type="ECO:0000313" key="4">
    <source>
        <dbReference type="Proteomes" id="UP001209570"/>
    </source>
</evidence>
<proteinExistence type="predicted"/>
<feature type="compositionally biased region" description="Low complexity" evidence="1">
    <location>
        <begin position="412"/>
        <end position="424"/>
    </location>
</feature>
<dbReference type="GO" id="GO:0004843">
    <property type="term" value="F:cysteine-type deubiquitinase activity"/>
    <property type="evidence" value="ECO:0007669"/>
    <property type="project" value="InterPro"/>
</dbReference>
<accession>A0AAD5M6D8</accession>
<feature type="region of interest" description="Disordered" evidence="1">
    <location>
        <begin position="172"/>
        <end position="242"/>
    </location>
</feature>
<dbReference type="AlphaFoldDB" id="A0AAD5M6D8"/>
<feature type="region of interest" description="Disordered" evidence="1">
    <location>
        <begin position="401"/>
        <end position="457"/>
    </location>
</feature>
<dbReference type="GO" id="GO:0016807">
    <property type="term" value="F:cysteine-type carboxypeptidase activity"/>
    <property type="evidence" value="ECO:0007669"/>
    <property type="project" value="TreeGrafter"/>
</dbReference>
<reference evidence="3" key="1">
    <citation type="submission" date="2021-12" db="EMBL/GenBank/DDBJ databases">
        <title>Prjna785345.</title>
        <authorList>
            <person name="Rujirawat T."/>
            <person name="Krajaejun T."/>
        </authorList>
    </citation>
    <scope>NUCLEOTIDE SEQUENCE</scope>
    <source>
        <strain evidence="3">Pi057C3</strain>
    </source>
</reference>
<feature type="region of interest" description="Disordered" evidence="1">
    <location>
        <begin position="349"/>
        <end position="388"/>
    </location>
</feature>